<accession>A0A6P2VG52</accession>
<name>A0A6P2VG52_BURL3</name>
<evidence type="ECO:0000256" key="1">
    <source>
        <dbReference type="SAM" id="MobiDB-lite"/>
    </source>
</evidence>
<organism evidence="2 3">
    <name type="scientific">Burkholderia lata (strain ATCC 17760 / DSM 23089 / LMG 22485 / NCIMB 9086 / R18194 / 383)</name>
    <dbReference type="NCBI Taxonomy" id="482957"/>
    <lineage>
        <taxon>Bacteria</taxon>
        <taxon>Pseudomonadati</taxon>
        <taxon>Pseudomonadota</taxon>
        <taxon>Betaproteobacteria</taxon>
        <taxon>Burkholderiales</taxon>
        <taxon>Burkholderiaceae</taxon>
        <taxon>Burkholderia</taxon>
        <taxon>Burkholderia cepacia complex</taxon>
    </lineage>
</organism>
<dbReference type="EMBL" id="CABVQH010000009">
    <property type="protein sequence ID" value="VWC79536.1"/>
    <property type="molecule type" value="Genomic_DNA"/>
</dbReference>
<gene>
    <name evidence="2" type="ORF">BLA18109_03139</name>
</gene>
<evidence type="ECO:0000313" key="2">
    <source>
        <dbReference type="EMBL" id="VWC79536.1"/>
    </source>
</evidence>
<sequence>MLDRQPDAAGLLSFFYGRFNMKAATTEELEFLSSATAPDEAGALRDTLDGIANFVAEDLRKERGKRVGCFQESTVPSLLWSIARQVDAIGQMAFIASEADYELRDRAVRAASASSRRSSTKQSSSDQGSA</sequence>
<proteinExistence type="predicted"/>
<evidence type="ECO:0000313" key="3">
    <source>
        <dbReference type="Proteomes" id="UP000494260"/>
    </source>
</evidence>
<feature type="region of interest" description="Disordered" evidence="1">
    <location>
        <begin position="110"/>
        <end position="130"/>
    </location>
</feature>
<dbReference type="AlphaFoldDB" id="A0A6P2VG52"/>
<dbReference type="RefSeq" id="WP_174951312.1">
    <property type="nucleotide sequence ID" value="NZ_CABVQH010000009.1"/>
</dbReference>
<protein>
    <submittedName>
        <fullName evidence="2">Uncharacterized protein</fullName>
    </submittedName>
</protein>
<dbReference type="Proteomes" id="UP000494260">
    <property type="component" value="Unassembled WGS sequence"/>
</dbReference>
<reference evidence="2 3" key="1">
    <citation type="submission" date="2019-09" db="EMBL/GenBank/DDBJ databases">
        <authorList>
            <person name="Depoorter E."/>
        </authorList>
    </citation>
    <scope>NUCLEOTIDE SEQUENCE [LARGE SCALE GENOMIC DNA]</scope>
    <source>
        <strain evidence="2">R-18109</strain>
    </source>
</reference>